<dbReference type="Gene3D" id="3.30.70.3190">
    <property type="match status" value="1"/>
</dbReference>
<dbReference type="InterPro" id="IPR020103">
    <property type="entry name" value="PsdUridine_synth_cat_dom_sf"/>
</dbReference>
<keyword evidence="3" id="KW-0819">tRNA processing</keyword>
<dbReference type="Gene3D" id="3.30.70.2510">
    <property type="match status" value="1"/>
</dbReference>
<evidence type="ECO:0000313" key="7">
    <source>
        <dbReference type="EMBL" id="KAL3089097.1"/>
    </source>
</evidence>
<evidence type="ECO:0000256" key="3">
    <source>
        <dbReference type="ARBA" id="ARBA00022694"/>
    </source>
</evidence>
<comment type="caution">
    <text evidence="7">The sequence shown here is derived from an EMBL/GenBank/DDBJ whole genome shotgun (WGS) entry which is preliminary data.</text>
</comment>
<dbReference type="Proteomes" id="UP001620626">
    <property type="component" value="Unassembled WGS sequence"/>
</dbReference>
<feature type="domain" description="Pus10-like C-terminal" evidence="6">
    <location>
        <begin position="377"/>
        <end position="597"/>
    </location>
</feature>
<feature type="compositionally biased region" description="Basic and acidic residues" evidence="5">
    <location>
        <begin position="618"/>
        <end position="630"/>
    </location>
</feature>
<dbReference type="InterPro" id="IPR039894">
    <property type="entry name" value="Pus10-like"/>
</dbReference>
<dbReference type="EC" id="5.4.99.25" evidence="2"/>
<dbReference type="InterPro" id="IPR048741">
    <property type="entry name" value="Pus10-like_C"/>
</dbReference>
<evidence type="ECO:0000256" key="4">
    <source>
        <dbReference type="ARBA" id="ARBA00023235"/>
    </source>
</evidence>
<organism evidence="7 8">
    <name type="scientific">Heterodera trifolii</name>
    <dbReference type="NCBI Taxonomy" id="157864"/>
    <lineage>
        <taxon>Eukaryota</taxon>
        <taxon>Metazoa</taxon>
        <taxon>Ecdysozoa</taxon>
        <taxon>Nematoda</taxon>
        <taxon>Chromadorea</taxon>
        <taxon>Rhabditida</taxon>
        <taxon>Tylenchina</taxon>
        <taxon>Tylenchomorpha</taxon>
        <taxon>Tylenchoidea</taxon>
        <taxon>Heteroderidae</taxon>
        <taxon>Heteroderinae</taxon>
        <taxon>Heterodera</taxon>
    </lineage>
</organism>
<sequence length="630" mass="67583">MPFLCKFCEPNVGAKLSTAQHLLASSASVPCTSTSSSSTFSDQSSAAGRCSFCLGLLDDDELHDKIVDEAVRQLRREGHEAVNFVLALNVPMSVLLREAVVERLVEPAWAAMSMSPKELLSRQLMPKIGKATGLRPSLNSDLTLTVTLENDEFVQSDFDFLVLHFPDEFMRGHAPKRRRRGGGSRTPTSGGTNAIAEDGAVDMASSLLTKMKIKAARDQMSRAVANIFKFAPASLPCTCKSVTLERLPLFIGGRYCKYSRALPQSPWIGANDEEAPPTAVVATNGGGPATVADGTATVEGIAIPATVADGKTIPANVAEATLATVADGTATPATVADGTATVEGIAISATVADGTATKAATTVQIGTLPTAARHILPQSSISEKIAGAMVRHFGADGSRFIASGREDIDVRMLGNGRPFAVQLLNARKTACLRTRATAATALSALAAQINASEERTRDISVHALAHVSAKQAQQLNVGQEEKRKTYSALCCTRTPLVDDVPLRTLHAHSFPVQVAQRTVVRVLRRRPLIDRTRFVYAMRAFALDRHHFVLRLETQAGTYVKEFVHSDFGRTRPSVAQLMGLELGQVDIVQLDVLNVDLEWPPIEQQKMGDNNGGQTKKLAEKEEEKADGK</sequence>
<dbReference type="AlphaFoldDB" id="A0ABD2JEU2"/>
<proteinExistence type="inferred from homology"/>
<dbReference type="GO" id="GO:0008033">
    <property type="term" value="P:tRNA processing"/>
    <property type="evidence" value="ECO:0007669"/>
    <property type="project" value="UniProtKB-KW"/>
</dbReference>
<feature type="compositionally biased region" description="Basic residues" evidence="5">
    <location>
        <begin position="173"/>
        <end position="182"/>
    </location>
</feature>
<dbReference type="GO" id="GO:0160148">
    <property type="term" value="F:tRNA pseudouridine(55) synthase activity"/>
    <property type="evidence" value="ECO:0007669"/>
    <property type="project" value="UniProtKB-EC"/>
</dbReference>
<gene>
    <name evidence="7" type="ORF">niasHT_023561</name>
</gene>
<feature type="region of interest" description="Disordered" evidence="5">
    <location>
        <begin position="173"/>
        <end position="196"/>
    </location>
</feature>
<comment type="similarity">
    <text evidence="1">Belongs to the pseudouridine synthase Pus10 family.</text>
</comment>
<evidence type="ECO:0000256" key="2">
    <source>
        <dbReference type="ARBA" id="ARBA00012787"/>
    </source>
</evidence>
<keyword evidence="4" id="KW-0413">Isomerase</keyword>
<protein>
    <recommendedName>
        <fullName evidence="2">tRNA pseudouridine(55) synthase</fullName>
        <ecNumber evidence="2">5.4.99.25</ecNumber>
    </recommendedName>
</protein>
<dbReference type="PANTHER" id="PTHR21568">
    <property type="entry name" value="TRNA PSEUDOURIDINE SYNTHASE PUS10"/>
    <property type="match status" value="1"/>
</dbReference>
<dbReference type="EMBL" id="JBICBT010000989">
    <property type="protein sequence ID" value="KAL3089097.1"/>
    <property type="molecule type" value="Genomic_DNA"/>
</dbReference>
<reference evidence="7 8" key="1">
    <citation type="submission" date="2024-10" db="EMBL/GenBank/DDBJ databases">
        <authorList>
            <person name="Kim D."/>
        </authorList>
    </citation>
    <scope>NUCLEOTIDE SEQUENCE [LARGE SCALE GENOMIC DNA]</scope>
    <source>
        <strain evidence="7">BH-2024</strain>
    </source>
</reference>
<evidence type="ECO:0000259" key="6">
    <source>
        <dbReference type="Pfam" id="PF21238"/>
    </source>
</evidence>
<feature type="region of interest" description="Disordered" evidence="5">
    <location>
        <begin position="604"/>
        <end position="630"/>
    </location>
</feature>
<accession>A0ABD2JEU2</accession>
<dbReference type="FunFam" id="3.30.70.3190:FF:000001">
    <property type="entry name" value="tRNA pseudouridine synthase Pus10"/>
    <property type="match status" value="1"/>
</dbReference>
<evidence type="ECO:0000256" key="5">
    <source>
        <dbReference type="SAM" id="MobiDB-lite"/>
    </source>
</evidence>
<dbReference type="PANTHER" id="PTHR21568:SF0">
    <property type="entry name" value="TRNA PSEUDOURIDINE SYNTHASE PUS10"/>
    <property type="match status" value="1"/>
</dbReference>
<evidence type="ECO:0000313" key="8">
    <source>
        <dbReference type="Proteomes" id="UP001620626"/>
    </source>
</evidence>
<keyword evidence="8" id="KW-1185">Reference proteome</keyword>
<evidence type="ECO:0000256" key="1">
    <source>
        <dbReference type="ARBA" id="ARBA00009652"/>
    </source>
</evidence>
<dbReference type="SUPFAM" id="SSF55120">
    <property type="entry name" value="Pseudouridine synthase"/>
    <property type="match status" value="1"/>
</dbReference>
<name>A0ABD2JEU2_9BILA</name>
<dbReference type="Pfam" id="PF21238">
    <property type="entry name" value="Pus10_C"/>
    <property type="match status" value="1"/>
</dbReference>